<evidence type="ECO:0000256" key="2">
    <source>
        <dbReference type="ARBA" id="ARBA00023043"/>
    </source>
</evidence>
<gene>
    <name evidence="4" type="ORF">L4923_20010</name>
</gene>
<dbReference type="Pfam" id="PF13637">
    <property type="entry name" value="Ank_4"/>
    <property type="match status" value="1"/>
</dbReference>
<dbReference type="InterPro" id="IPR036770">
    <property type="entry name" value="Ankyrin_rpt-contain_sf"/>
</dbReference>
<name>A0ABS9QIQ2_9HYPH</name>
<dbReference type="InterPro" id="IPR002110">
    <property type="entry name" value="Ankyrin_rpt"/>
</dbReference>
<keyword evidence="5" id="KW-1185">Reference proteome</keyword>
<reference evidence="4 5" key="1">
    <citation type="submission" date="2022-02" db="EMBL/GenBank/DDBJ databases">
        <title>Draft genome sequence of Mezorhizobium retamae strain IRAMC:0171 isolated from Retama raetam nodules.</title>
        <authorList>
            <person name="Bengaied R."/>
            <person name="Sbissi I."/>
            <person name="Huber K."/>
            <person name="Ghodbane F."/>
            <person name="Nouioui I."/>
            <person name="Tarhouni M."/>
            <person name="Gtari M."/>
        </authorList>
    </citation>
    <scope>NUCLEOTIDE SEQUENCE [LARGE SCALE GENOMIC DNA]</scope>
    <source>
        <strain evidence="4 5">IRAMC:0171</strain>
    </source>
</reference>
<dbReference type="PANTHER" id="PTHR24173:SF74">
    <property type="entry name" value="ANKYRIN REPEAT DOMAIN-CONTAINING PROTEIN 16"/>
    <property type="match status" value="1"/>
</dbReference>
<sequence length="223" mass="23374">MLRVFMFLIGLVTSGNIAAEAKEAPLMLIEAVAAGDIPAIKAAIVRGAELEQRDDKGRTALLLATHADNLEAAKLLIAAGADVNAKDDIQDTPFLYAGAEGRNEILKAILASGKANLKDTNRFGGTALIPAADHGFPETVAILLETDIDIDHVNDLGWTALMEAVILGDGGAVQQKIVGLLVDAGARDIPDNDGLSALQHARQRGYDEIAQRIAEGVADPRPG</sequence>
<dbReference type="Gene3D" id="1.25.40.20">
    <property type="entry name" value="Ankyrin repeat-containing domain"/>
    <property type="match status" value="1"/>
</dbReference>
<dbReference type="SUPFAM" id="SSF48403">
    <property type="entry name" value="Ankyrin repeat"/>
    <property type="match status" value="1"/>
</dbReference>
<dbReference type="PROSITE" id="PS50088">
    <property type="entry name" value="ANK_REPEAT"/>
    <property type="match status" value="1"/>
</dbReference>
<comment type="caution">
    <text evidence="4">The sequence shown here is derived from an EMBL/GenBank/DDBJ whole genome shotgun (WGS) entry which is preliminary data.</text>
</comment>
<keyword evidence="2 3" id="KW-0040">ANK repeat</keyword>
<dbReference type="PANTHER" id="PTHR24173">
    <property type="entry name" value="ANKYRIN REPEAT CONTAINING"/>
    <property type="match status" value="1"/>
</dbReference>
<dbReference type="PROSITE" id="PS50297">
    <property type="entry name" value="ANK_REP_REGION"/>
    <property type="match status" value="1"/>
</dbReference>
<dbReference type="Proteomes" id="UP001201701">
    <property type="component" value="Unassembled WGS sequence"/>
</dbReference>
<proteinExistence type="predicted"/>
<keyword evidence="1" id="KW-0677">Repeat</keyword>
<organism evidence="4 5">
    <name type="scientific">Mesorhizobium retamae</name>
    <dbReference type="NCBI Taxonomy" id="2912854"/>
    <lineage>
        <taxon>Bacteria</taxon>
        <taxon>Pseudomonadati</taxon>
        <taxon>Pseudomonadota</taxon>
        <taxon>Alphaproteobacteria</taxon>
        <taxon>Hyphomicrobiales</taxon>
        <taxon>Phyllobacteriaceae</taxon>
        <taxon>Mesorhizobium</taxon>
    </lineage>
</organism>
<dbReference type="SMART" id="SM00248">
    <property type="entry name" value="ANK"/>
    <property type="match status" value="5"/>
</dbReference>
<protein>
    <submittedName>
        <fullName evidence="4">Ankyrin repeat domain-containing protein</fullName>
    </submittedName>
</protein>
<evidence type="ECO:0000256" key="1">
    <source>
        <dbReference type="ARBA" id="ARBA00022737"/>
    </source>
</evidence>
<evidence type="ECO:0000313" key="4">
    <source>
        <dbReference type="EMBL" id="MCG7507322.1"/>
    </source>
</evidence>
<dbReference type="EMBL" id="JAKREW010000023">
    <property type="protein sequence ID" value="MCG7507322.1"/>
    <property type="molecule type" value="Genomic_DNA"/>
</dbReference>
<evidence type="ECO:0000256" key="3">
    <source>
        <dbReference type="PROSITE-ProRule" id="PRU00023"/>
    </source>
</evidence>
<feature type="repeat" description="ANK" evidence="3">
    <location>
        <begin position="56"/>
        <end position="88"/>
    </location>
</feature>
<accession>A0ABS9QIQ2</accession>
<evidence type="ECO:0000313" key="5">
    <source>
        <dbReference type="Proteomes" id="UP001201701"/>
    </source>
</evidence>
<dbReference type="RefSeq" id="WP_239368357.1">
    <property type="nucleotide sequence ID" value="NZ_JAKREW010000023.1"/>
</dbReference>
<dbReference type="Pfam" id="PF12796">
    <property type="entry name" value="Ank_2"/>
    <property type="match status" value="1"/>
</dbReference>